<reference evidence="3 4" key="1">
    <citation type="submission" date="2019-12" db="EMBL/GenBank/DDBJ databases">
        <authorList>
            <person name="Alioto T."/>
            <person name="Alioto T."/>
            <person name="Gomez Garrido J."/>
        </authorList>
    </citation>
    <scope>NUCLEOTIDE SEQUENCE [LARGE SCALE GENOMIC DNA]</scope>
</reference>
<dbReference type="Gramene" id="OE9A022613T1">
    <property type="protein sequence ID" value="OE9A022613C1"/>
    <property type="gene ID" value="OE9A022613"/>
</dbReference>
<feature type="region of interest" description="Disordered" evidence="1">
    <location>
        <begin position="196"/>
        <end position="225"/>
    </location>
</feature>
<dbReference type="EMBL" id="CACTIH010004011">
    <property type="protein sequence ID" value="CAA2988626.1"/>
    <property type="molecule type" value="Genomic_DNA"/>
</dbReference>
<evidence type="ECO:0000256" key="1">
    <source>
        <dbReference type="SAM" id="MobiDB-lite"/>
    </source>
</evidence>
<accession>A0A8S0SA75</accession>
<dbReference type="Pfam" id="PF05641">
    <property type="entry name" value="Agenet"/>
    <property type="match status" value="1"/>
</dbReference>
<feature type="domain" description="Agenet" evidence="2">
    <location>
        <begin position="110"/>
        <end position="171"/>
    </location>
</feature>
<feature type="compositionally biased region" description="Polar residues" evidence="1">
    <location>
        <begin position="214"/>
        <end position="225"/>
    </location>
</feature>
<dbReference type="Gramene" id="OE9A022613T3">
    <property type="protein sequence ID" value="OE9A022613C3"/>
    <property type="gene ID" value="OE9A022613"/>
</dbReference>
<evidence type="ECO:0000313" key="4">
    <source>
        <dbReference type="Proteomes" id="UP000594638"/>
    </source>
</evidence>
<dbReference type="InterPro" id="IPR008395">
    <property type="entry name" value="Agenet-like_dom"/>
</dbReference>
<dbReference type="InterPro" id="IPR014002">
    <property type="entry name" value="Agenet_dom_plant"/>
</dbReference>
<sequence length="376" mass="41953">MVKKRSLPFKVGDEAEARSFETGYRGAWFRCKIREISQRKGDIEYLLEYFDFPEEKLGLMNPYQVPVPYRGIEKKKQRMLMIRPSYPPMYHENEVPCLSDISEVAVIVNDAWKVGDLVEWWTNDCYWSGRIKQLVGDDKAMIEFPKPPLGEGTPDEKASLKDLRPSLDWSPEYGWILPTPGGEKTAHPWARLIKSGDQGQELEAGDKKDKKTESSPNESISSHTSVITLAVSDELKGNEMGGLHELSLGNRVSKELDTQETSIALDGGDSSTRKTCLSDTDSGLHMRETLAEPRTEVAKGDPYCSSCPLKKYPAGGGMNSNSMGSKTLESTILDLEELVNKVKWLKSILNNGIPSSDAARPQWKVVEHIASSSVPK</sequence>
<organism evidence="3 4">
    <name type="scientific">Olea europaea subsp. europaea</name>
    <dbReference type="NCBI Taxonomy" id="158383"/>
    <lineage>
        <taxon>Eukaryota</taxon>
        <taxon>Viridiplantae</taxon>
        <taxon>Streptophyta</taxon>
        <taxon>Embryophyta</taxon>
        <taxon>Tracheophyta</taxon>
        <taxon>Spermatophyta</taxon>
        <taxon>Magnoliopsida</taxon>
        <taxon>eudicotyledons</taxon>
        <taxon>Gunneridae</taxon>
        <taxon>Pentapetalae</taxon>
        <taxon>asterids</taxon>
        <taxon>lamiids</taxon>
        <taxon>Lamiales</taxon>
        <taxon>Oleaceae</taxon>
        <taxon>Oleeae</taxon>
        <taxon>Olea</taxon>
    </lineage>
</organism>
<dbReference type="PANTHER" id="PTHR36805">
    <property type="entry name" value="AGENET DOMAIN-CONTAINING PROTEIN"/>
    <property type="match status" value="1"/>
</dbReference>
<comment type="caution">
    <text evidence="3">The sequence shown here is derived from an EMBL/GenBank/DDBJ whole genome shotgun (WGS) entry which is preliminary data.</text>
</comment>
<name>A0A8S0SA75_OLEEU</name>
<dbReference type="Proteomes" id="UP000594638">
    <property type="component" value="Unassembled WGS sequence"/>
</dbReference>
<dbReference type="OrthoDB" id="1894168at2759"/>
<evidence type="ECO:0000313" key="3">
    <source>
        <dbReference type="EMBL" id="CAA2988626.1"/>
    </source>
</evidence>
<dbReference type="Gramene" id="OE9A022613T6">
    <property type="protein sequence ID" value="OE9A022613C6"/>
    <property type="gene ID" value="OE9A022613"/>
</dbReference>
<gene>
    <name evidence="3" type="ORF">OLEA9_A022613</name>
</gene>
<dbReference type="Gramene" id="OE9A022613T5">
    <property type="protein sequence ID" value="OE9A022613C5"/>
    <property type="gene ID" value="OE9A022613"/>
</dbReference>
<keyword evidence="4" id="KW-1185">Reference proteome</keyword>
<dbReference type="SMART" id="SM00743">
    <property type="entry name" value="Agenet"/>
    <property type="match status" value="2"/>
</dbReference>
<dbReference type="AlphaFoldDB" id="A0A8S0SA75"/>
<dbReference type="PANTHER" id="PTHR36805:SF7">
    <property type="entry name" value="AGENET DOMAIN-CONTAINING PROTEIN"/>
    <property type="match status" value="1"/>
</dbReference>
<feature type="domain" description="Agenet" evidence="2">
    <location>
        <begin position="7"/>
        <end position="68"/>
    </location>
</feature>
<dbReference type="Gramene" id="OE9A022613T4">
    <property type="protein sequence ID" value="OE9A022613C4"/>
    <property type="gene ID" value="OE9A022613"/>
</dbReference>
<evidence type="ECO:0000259" key="2">
    <source>
        <dbReference type="SMART" id="SM00743"/>
    </source>
</evidence>
<feature type="compositionally biased region" description="Basic and acidic residues" evidence="1">
    <location>
        <begin position="204"/>
        <end position="213"/>
    </location>
</feature>
<proteinExistence type="predicted"/>
<protein>
    <recommendedName>
        <fullName evidence="2">Agenet domain-containing protein</fullName>
    </recommendedName>
</protein>